<protein>
    <submittedName>
        <fullName evidence="1">Uncharacterized protein</fullName>
    </submittedName>
</protein>
<dbReference type="EMBL" id="WEGI01000027">
    <property type="protein sequence ID" value="MQY31960.1"/>
    <property type="molecule type" value="Genomic_DNA"/>
</dbReference>
<dbReference type="AlphaFoldDB" id="A0A7K0E1J3"/>
<organism evidence="1 2">
    <name type="scientific">Nocardia aurantia</name>
    <dbReference type="NCBI Taxonomy" id="2585199"/>
    <lineage>
        <taxon>Bacteria</taxon>
        <taxon>Bacillati</taxon>
        <taxon>Actinomycetota</taxon>
        <taxon>Actinomycetes</taxon>
        <taxon>Mycobacteriales</taxon>
        <taxon>Nocardiaceae</taxon>
        <taxon>Nocardia</taxon>
    </lineage>
</organism>
<reference evidence="1 2" key="1">
    <citation type="submission" date="2019-10" db="EMBL/GenBank/DDBJ databases">
        <title>Nocardia macrotermitis sp. nov. and Nocardia aurantia sp. nov., isolated from the gut of fungus growing-termite Macrotermes natalensis.</title>
        <authorList>
            <person name="Benndorf R."/>
            <person name="Schwitalla J."/>
            <person name="Martin K."/>
            <person name="De Beer W."/>
            <person name="Kaster A.-K."/>
            <person name="Vollmers J."/>
            <person name="Poulsen M."/>
            <person name="Beemelmanns C."/>
        </authorList>
    </citation>
    <scope>NUCLEOTIDE SEQUENCE [LARGE SCALE GENOMIC DNA]</scope>
    <source>
        <strain evidence="1 2">RB56</strain>
    </source>
</reference>
<keyword evidence="2" id="KW-1185">Reference proteome</keyword>
<accession>A0A7K0E1J3</accession>
<proteinExistence type="predicted"/>
<dbReference type="Proteomes" id="UP000431401">
    <property type="component" value="Unassembled WGS sequence"/>
</dbReference>
<dbReference type="InterPro" id="IPR046037">
    <property type="entry name" value="DUF5995"/>
</dbReference>
<evidence type="ECO:0000313" key="2">
    <source>
        <dbReference type="Proteomes" id="UP000431401"/>
    </source>
</evidence>
<comment type="caution">
    <text evidence="1">The sequence shown here is derived from an EMBL/GenBank/DDBJ whole genome shotgun (WGS) entry which is preliminary data.</text>
</comment>
<sequence>MLLSARSGYLLAISIIALVWGIVPMAAAQPRDRVPSAVCGSPLSDDELETVARLSDISDVTGDTLQRLDIAVERHHSITAILARHRDRRGLFGLGLDAVERAAVMPLQHAPTGFADRDYAHAISLELLRRYLGNLHAEFTGGSVEPHWERFFELASSCDISGARAAMAGYNAHLSVDLAYSVAAVRSVPGNAPDYAEIVAAIANAGDLIIDRTKQVYDADLGPLWHFYFVGEGLDLLAGKGVATRPLLVLADLGANVVIFGNGLALEDPALHDRTAAEIGALHAAADTAFTVLAQLHAL</sequence>
<dbReference type="Pfam" id="PF19458">
    <property type="entry name" value="DUF5995"/>
    <property type="match status" value="1"/>
</dbReference>
<evidence type="ECO:0000313" key="1">
    <source>
        <dbReference type="EMBL" id="MQY31960.1"/>
    </source>
</evidence>
<name>A0A7K0E1J3_9NOCA</name>
<gene>
    <name evidence="1" type="ORF">NRB56_75720</name>
</gene>
<dbReference type="RefSeq" id="WP_319944103.1">
    <property type="nucleotide sequence ID" value="NZ_WEGI01000027.1"/>
</dbReference>